<protein>
    <recommendedName>
        <fullName evidence="3">Transcriptional regulator</fullName>
    </recommendedName>
</protein>
<reference evidence="1 2" key="1">
    <citation type="submission" date="2020-08" db="EMBL/GenBank/DDBJ databases">
        <title>A Genomic Blueprint of the Chicken Gut Microbiome.</title>
        <authorList>
            <person name="Gilroy R."/>
            <person name="Ravi A."/>
            <person name="Getino M."/>
            <person name="Pursley I."/>
            <person name="Horton D.L."/>
            <person name="Alikhan N.-F."/>
            <person name="Baker D."/>
            <person name="Gharbi K."/>
            <person name="Hall N."/>
            <person name="Watson M."/>
            <person name="Adriaenssens E.M."/>
            <person name="Foster-Nyarko E."/>
            <person name="Jarju S."/>
            <person name="Secka A."/>
            <person name="Antonio M."/>
            <person name="Oren A."/>
            <person name="Chaudhuri R."/>
            <person name="La Ragione R.M."/>
            <person name="Hildebrand F."/>
            <person name="Pallen M.J."/>
        </authorList>
    </citation>
    <scope>NUCLEOTIDE SEQUENCE [LARGE SCALE GENOMIC DNA]</scope>
    <source>
        <strain evidence="1 2">N37</strain>
    </source>
</reference>
<accession>A0ABR8YN92</accession>
<feature type="non-terminal residue" evidence="1">
    <location>
        <position position="50"/>
    </location>
</feature>
<evidence type="ECO:0000313" key="1">
    <source>
        <dbReference type="EMBL" id="MBD8045521.1"/>
    </source>
</evidence>
<dbReference type="EMBL" id="JACSQB010000005">
    <property type="protein sequence ID" value="MBD8045521.1"/>
    <property type="molecule type" value="Genomic_DNA"/>
</dbReference>
<comment type="caution">
    <text evidence="1">The sequence shown here is derived from an EMBL/GenBank/DDBJ whole genome shotgun (WGS) entry which is preliminary data.</text>
</comment>
<name>A0ABR8YN92_9CLOT</name>
<proteinExistence type="predicted"/>
<keyword evidence="2" id="KW-1185">Reference proteome</keyword>
<gene>
    <name evidence="1" type="ORF">H9637_00440</name>
</gene>
<dbReference type="Proteomes" id="UP000627166">
    <property type="component" value="Unassembled WGS sequence"/>
</dbReference>
<organism evidence="1 2">
    <name type="scientific">Clostridium faecium</name>
    <dbReference type="NCBI Taxonomy" id="2762223"/>
    <lineage>
        <taxon>Bacteria</taxon>
        <taxon>Bacillati</taxon>
        <taxon>Bacillota</taxon>
        <taxon>Clostridia</taxon>
        <taxon>Eubacteriales</taxon>
        <taxon>Clostridiaceae</taxon>
        <taxon>Clostridium</taxon>
    </lineage>
</organism>
<evidence type="ECO:0008006" key="3">
    <source>
        <dbReference type="Google" id="ProtNLM"/>
    </source>
</evidence>
<sequence length="50" mass="5936">MTDFERLTHTEIKEIIKNSNHTSYASIKKFHDEGLLEVFPSKEDVWSGYY</sequence>
<evidence type="ECO:0000313" key="2">
    <source>
        <dbReference type="Proteomes" id="UP000627166"/>
    </source>
</evidence>